<organism evidence="14 15">
    <name type="scientific">Virgisporangium aliadipatigenens</name>
    <dbReference type="NCBI Taxonomy" id="741659"/>
    <lineage>
        <taxon>Bacteria</taxon>
        <taxon>Bacillati</taxon>
        <taxon>Actinomycetota</taxon>
        <taxon>Actinomycetes</taxon>
        <taxon>Micromonosporales</taxon>
        <taxon>Micromonosporaceae</taxon>
        <taxon>Virgisporangium</taxon>
    </lineage>
</organism>
<evidence type="ECO:0000259" key="13">
    <source>
        <dbReference type="PROSITE" id="PS51721"/>
    </source>
</evidence>
<protein>
    <recommendedName>
        <fullName evidence="10">Small ribosomal subunit biogenesis GTPase RsgA</fullName>
        <ecNumber evidence="10">3.6.1.-</ecNumber>
    </recommendedName>
</protein>
<name>A0A8J3YL44_9ACTN</name>
<keyword evidence="3 10" id="KW-0479">Metal-binding</keyword>
<dbReference type="PANTHER" id="PTHR32120:SF10">
    <property type="entry name" value="SMALL RIBOSOMAL SUBUNIT BIOGENESIS GTPASE RSGA"/>
    <property type="match status" value="1"/>
</dbReference>
<dbReference type="Proteomes" id="UP000619260">
    <property type="component" value="Unassembled WGS sequence"/>
</dbReference>
<dbReference type="InterPro" id="IPR004881">
    <property type="entry name" value="Ribosome_biogen_GTPase_RsgA"/>
</dbReference>
<keyword evidence="6 10" id="KW-0378">Hydrolase</keyword>
<dbReference type="Pfam" id="PF03193">
    <property type="entry name" value="RsgA_GTPase"/>
    <property type="match status" value="1"/>
</dbReference>
<dbReference type="CDD" id="cd01854">
    <property type="entry name" value="YjeQ_EngC"/>
    <property type="match status" value="1"/>
</dbReference>
<dbReference type="GO" id="GO:0019843">
    <property type="term" value="F:rRNA binding"/>
    <property type="evidence" value="ECO:0007669"/>
    <property type="project" value="UniProtKB-KW"/>
</dbReference>
<keyword evidence="2 10" id="KW-0690">Ribosome biogenesis</keyword>
<dbReference type="Gene3D" id="1.10.40.50">
    <property type="entry name" value="Probable gtpase engc, domain 3"/>
    <property type="match status" value="1"/>
</dbReference>
<dbReference type="InterPro" id="IPR027417">
    <property type="entry name" value="P-loop_NTPase"/>
</dbReference>
<dbReference type="EC" id="3.6.1.-" evidence="10"/>
<dbReference type="NCBIfam" id="TIGR00157">
    <property type="entry name" value="ribosome small subunit-dependent GTPase A"/>
    <property type="match status" value="1"/>
</dbReference>
<feature type="binding site" evidence="10">
    <location>
        <position position="296"/>
    </location>
    <ligand>
        <name>Zn(2+)</name>
        <dbReference type="ChEBI" id="CHEBI:29105"/>
    </ligand>
</feature>
<dbReference type="InterPro" id="IPR010914">
    <property type="entry name" value="RsgA_GTPase_dom"/>
</dbReference>
<dbReference type="GO" id="GO:0005525">
    <property type="term" value="F:GTP binding"/>
    <property type="evidence" value="ECO:0007669"/>
    <property type="project" value="UniProtKB-UniRule"/>
</dbReference>
<dbReference type="InterPro" id="IPR030378">
    <property type="entry name" value="G_CP_dom"/>
</dbReference>
<evidence type="ECO:0000256" key="2">
    <source>
        <dbReference type="ARBA" id="ARBA00022517"/>
    </source>
</evidence>
<comment type="subunit">
    <text evidence="10">Monomer. Associates with 30S ribosomal subunit, binds 16S rRNA.</text>
</comment>
<proteinExistence type="inferred from homology"/>
<dbReference type="Gene3D" id="3.40.50.300">
    <property type="entry name" value="P-loop containing nucleotide triphosphate hydrolases"/>
    <property type="match status" value="1"/>
</dbReference>
<feature type="binding site" evidence="10">
    <location>
        <begin position="203"/>
        <end position="211"/>
    </location>
    <ligand>
        <name>GTP</name>
        <dbReference type="ChEBI" id="CHEBI:37565"/>
    </ligand>
</feature>
<comment type="function">
    <text evidence="10">One of several proteins that assist in the late maturation steps of the functional core of the 30S ribosomal subunit. Helps release RbfA from mature subunits. May play a role in the assembly of ribosomal proteins into the subunit. Circularly permuted GTPase that catalyzes slow GTP hydrolysis, GTPase activity is stimulated by the 30S ribosomal subunit.</text>
</comment>
<keyword evidence="7 10" id="KW-0862">Zinc</keyword>
<feature type="compositionally biased region" description="Basic residues" evidence="11">
    <location>
        <begin position="340"/>
        <end position="356"/>
    </location>
</feature>
<reference evidence="14" key="1">
    <citation type="submission" date="2021-01" db="EMBL/GenBank/DDBJ databases">
        <title>Whole genome shotgun sequence of Virgisporangium aliadipatigenens NBRC 105644.</title>
        <authorList>
            <person name="Komaki H."/>
            <person name="Tamura T."/>
        </authorList>
    </citation>
    <scope>NUCLEOTIDE SEQUENCE</scope>
    <source>
        <strain evidence="14">NBRC 105644</strain>
    </source>
</reference>
<dbReference type="RefSeq" id="WP_203900925.1">
    <property type="nucleotide sequence ID" value="NZ_BOPF01000015.1"/>
</dbReference>
<dbReference type="SUPFAM" id="SSF52540">
    <property type="entry name" value="P-loop containing nucleoside triphosphate hydrolases"/>
    <property type="match status" value="1"/>
</dbReference>
<gene>
    <name evidence="14" type="primary">rsgA_1</name>
    <name evidence="10" type="synonym">rsgA</name>
    <name evidence="14" type="ORF">Val02_42900</name>
</gene>
<dbReference type="GO" id="GO:0042274">
    <property type="term" value="P:ribosomal small subunit biogenesis"/>
    <property type="evidence" value="ECO:0007669"/>
    <property type="project" value="UniProtKB-UniRule"/>
</dbReference>
<dbReference type="PANTHER" id="PTHR32120">
    <property type="entry name" value="SMALL RIBOSOMAL SUBUNIT BIOGENESIS GTPASE RSGA"/>
    <property type="match status" value="1"/>
</dbReference>
<feature type="binding site" evidence="10">
    <location>
        <position position="288"/>
    </location>
    <ligand>
        <name>Zn(2+)</name>
        <dbReference type="ChEBI" id="CHEBI:29105"/>
    </ligand>
</feature>
<evidence type="ECO:0000256" key="5">
    <source>
        <dbReference type="ARBA" id="ARBA00022741"/>
    </source>
</evidence>
<keyword evidence="9 10" id="KW-0342">GTP-binding</keyword>
<dbReference type="PROSITE" id="PS51721">
    <property type="entry name" value="G_CP"/>
    <property type="match status" value="1"/>
</dbReference>
<evidence type="ECO:0000259" key="12">
    <source>
        <dbReference type="PROSITE" id="PS50936"/>
    </source>
</evidence>
<evidence type="ECO:0000256" key="4">
    <source>
        <dbReference type="ARBA" id="ARBA00022730"/>
    </source>
</evidence>
<keyword evidence="4 10" id="KW-0699">rRNA-binding</keyword>
<dbReference type="GO" id="GO:0046872">
    <property type="term" value="F:metal ion binding"/>
    <property type="evidence" value="ECO:0007669"/>
    <property type="project" value="UniProtKB-KW"/>
</dbReference>
<evidence type="ECO:0000256" key="10">
    <source>
        <dbReference type="HAMAP-Rule" id="MF_01820"/>
    </source>
</evidence>
<evidence type="ECO:0000256" key="6">
    <source>
        <dbReference type="ARBA" id="ARBA00022801"/>
    </source>
</evidence>
<comment type="subcellular location">
    <subcellularLocation>
        <location evidence="10">Cytoplasm</location>
    </subcellularLocation>
</comment>
<feature type="binding site" evidence="10">
    <location>
        <position position="290"/>
    </location>
    <ligand>
        <name>Zn(2+)</name>
        <dbReference type="ChEBI" id="CHEBI:29105"/>
    </ligand>
</feature>
<evidence type="ECO:0000256" key="1">
    <source>
        <dbReference type="ARBA" id="ARBA00022490"/>
    </source>
</evidence>
<feature type="region of interest" description="Disordered" evidence="11">
    <location>
        <begin position="333"/>
        <end position="356"/>
    </location>
</feature>
<evidence type="ECO:0000256" key="7">
    <source>
        <dbReference type="ARBA" id="ARBA00022833"/>
    </source>
</evidence>
<keyword evidence="5 10" id="KW-0547">Nucleotide-binding</keyword>
<comment type="cofactor">
    <cofactor evidence="10">
        <name>Zn(2+)</name>
        <dbReference type="ChEBI" id="CHEBI:29105"/>
    </cofactor>
    <text evidence="10">Binds 1 zinc ion per subunit.</text>
</comment>
<evidence type="ECO:0000256" key="3">
    <source>
        <dbReference type="ARBA" id="ARBA00022723"/>
    </source>
</evidence>
<dbReference type="PROSITE" id="PS50936">
    <property type="entry name" value="ENGC_GTPASE"/>
    <property type="match status" value="1"/>
</dbReference>
<feature type="domain" description="CP-type G" evidence="13">
    <location>
        <begin position="106"/>
        <end position="260"/>
    </location>
</feature>
<evidence type="ECO:0000256" key="8">
    <source>
        <dbReference type="ARBA" id="ARBA00022884"/>
    </source>
</evidence>
<feature type="binding site" evidence="10">
    <location>
        <position position="283"/>
    </location>
    <ligand>
        <name>Zn(2+)</name>
        <dbReference type="ChEBI" id="CHEBI:29105"/>
    </ligand>
</feature>
<feature type="binding site" evidence="10">
    <location>
        <begin position="151"/>
        <end position="154"/>
    </location>
    <ligand>
        <name>GTP</name>
        <dbReference type="ChEBI" id="CHEBI:37565"/>
    </ligand>
</feature>
<keyword evidence="8 10" id="KW-0694">RNA-binding</keyword>
<comment type="caution">
    <text evidence="14">The sequence shown here is derived from an EMBL/GenBank/DDBJ whole genome shotgun (WGS) entry which is preliminary data.</text>
</comment>
<keyword evidence="15" id="KW-1185">Reference proteome</keyword>
<dbReference type="GO" id="GO:0005737">
    <property type="term" value="C:cytoplasm"/>
    <property type="evidence" value="ECO:0007669"/>
    <property type="project" value="UniProtKB-SubCell"/>
</dbReference>
<feature type="domain" description="EngC GTPase" evidence="12">
    <location>
        <begin position="112"/>
        <end position="258"/>
    </location>
</feature>
<keyword evidence="1 10" id="KW-0963">Cytoplasm</keyword>
<comment type="similarity">
    <text evidence="10">Belongs to the TRAFAC class YlqF/YawG GTPase family. RsgA subfamily.</text>
</comment>
<dbReference type="EMBL" id="BOPF01000015">
    <property type="protein sequence ID" value="GIJ47404.1"/>
    <property type="molecule type" value="Genomic_DNA"/>
</dbReference>
<dbReference type="AlphaFoldDB" id="A0A8J3YL44"/>
<evidence type="ECO:0000256" key="9">
    <source>
        <dbReference type="ARBA" id="ARBA00023134"/>
    </source>
</evidence>
<dbReference type="GO" id="GO:0003924">
    <property type="term" value="F:GTPase activity"/>
    <property type="evidence" value="ECO:0007669"/>
    <property type="project" value="UniProtKB-UniRule"/>
</dbReference>
<accession>A0A8J3YL44</accession>
<evidence type="ECO:0000313" key="15">
    <source>
        <dbReference type="Proteomes" id="UP000619260"/>
    </source>
</evidence>
<sequence>MNIDLPALGWNADLAAAYRPFSRSGLQPARVTRVDRGACAALSCSGTVRASLGATVLDRAATDPVNLPCAGDWIVVRTWPDDRLTVEAVLPRRTAVVRASAEAAASGQVLAANMDAVAVVEAFDPEPDLGRIERLLALAHNSGATPLVILTKADLLADPAAVAATVSAAAPSVPVYAVSTRTGEGLDRIRPLVRPGRTLGLLGASGVGKSSLVNALVGASVMGTRELRTDAKGRHTTTFRALVPVPGGGAVLDTPGIRSVGMYEAGPGLARAFEDIAALAARCRFVGCAHESEPGCAVRAAVESGALARRRLASWRKLTRELAHELRRREAREQRVDMYKRRRAERLSHPRSRRSG</sequence>
<evidence type="ECO:0000256" key="11">
    <source>
        <dbReference type="SAM" id="MobiDB-lite"/>
    </source>
</evidence>
<dbReference type="HAMAP" id="MF_01820">
    <property type="entry name" value="GTPase_RsgA"/>
    <property type="match status" value="1"/>
</dbReference>
<evidence type="ECO:0000313" key="14">
    <source>
        <dbReference type="EMBL" id="GIJ47404.1"/>
    </source>
</evidence>